<dbReference type="AlphaFoldDB" id="A0A171DJ38"/>
<accession>A0A171DJ38</accession>
<dbReference type="OrthoDB" id="5198437at2"/>
<organism evidence="1 2">
    <name type="scientific">Planomonospora sphaerica</name>
    <dbReference type="NCBI Taxonomy" id="161355"/>
    <lineage>
        <taxon>Bacteria</taxon>
        <taxon>Bacillati</taxon>
        <taxon>Actinomycetota</taxon>
        <taxon>Actinomycetes</taxon>
        <taxon>Streptosporangiales</taxon>
        <taxon>Streptosporangiaceae</taxon>
        <taxon>Planomonospora</taxon>
    </lineage>
</organism>
<protein>
    <submittedName>
        <fullName evidence="1">Uncharacterized protein</fullName>
    </submittedName>
</protein>
<keyword evidence="2" id="KW-1185">Reference proteome</keyword>
<dbReference type="STRING" id="161355.PS9374_04535"/>
<reference evidence="2" key="2">
    <citation type="submission" date="2016-04" db="EMBL/GenBank/DDBJ databases">
        <title>Planomonospora sphaerica JCM9374 whole genome shotgun sequence.</title>
        <authorList>
            <person name="Suzuki T."/>
            <person name="Dohra H."/>
            <person name="Kodani S."/>
        </authorList>
    </citation>
    <scope>NUCLEOTIDE SEQUENCE [LARGE SCALE GENOMIC DNA]</scope>
    <source>
        <strain evidence="2">JCM 9374</strain>
    </source>
</reference>
<evidence type="ECO:0000313" key="2">
    <source>
        <dbReference type="Proteomes" id="UP000077701"/>
    </source>
</evidence>
<evidence type="ECO:0000313" key="1">
    <source>
        <dbReference type="EMBL" id="GAT68870.1"/>
    </source>
</evidence>
<gene>
    <name evidence="1" type="ORF">PS9374_04535</name>
</gene>
<dbReference type="RefSeq" id="WP_068899784.1">
    <property type="nucleotide sequence ID" value="NZ_BDCX01000011.1"/>
</dbReference>
<proteinExistence type="predicted"/>
<reference evidence="1 2" key="1">
    <citation type="journal article" date="2016" name="Genome Announc.">
        <title>Draft Genome Sequence of Planomonospora sphaerica JCM9374, a Rare Actinomycete.</title>
        <authorList>
            <person name="Dohra H."/>
            <person name="Suzuki T."/>
            <person name="Inoue Y."/>
            <person name="Kodani S."/>
        </authorList>
    </citation>
    <scope>NUCLEOTIDE SEQUENCE [LARGE SCALE GENOMIC DNA]</scope>
    <source>
        <strain evidence="1 2">JCM 9374</strain>
    </source>
</reference>
<sequence>MDEIWNGTRTADYEHTRPTGTLLEWELYTRSLIAWPHVLMDEPAPYGRLRRPGIVDIDETVHQHLVGAWHARLNDPVYAADLITRTEGARARTAAALQGLEAALEAGDPAAASAALTEATGHLLEVMSTHIVNWLLPETAWQDLLTDLLGGPAAASACGSALMTPTAPGRLLTTHLSPGPTPSATEAPAARQRALQAADAWALALTLAAAGDASRLTAARLVITLSRWAADSEERRAELRDRYLAAVPRWAALTGTDPTRLTVADLTCSGAAR</sequence>
<name>A0A171DJ38_9ACTN</name>
<comment type="caution">
    <text evidence="1">The sequence shown here is derived from an EMBL/GenBank/DDBJ whole genome shotgun (WGS) entry which is preliminary data.</text>
</comment>
<dbReference type="EMBL" id="BDCX01000011">
    <property type="protein sequence ID" value="GAT68870.1"/>
    <property type="molecule type" value="Genomic_DNA"/>
</dbReference>
<dbReference type="Proteomes" id="UP000077701">
    <property type="component" value="Unassembled WGS sequence"/>
</dbReference>